<reference evidence="1 2" key="1">
    <citation type="submission" date="2013-02" db="EMBL/GenBank/DDBJ databases">
        <title>The Genome Sequence of Acinetobacter guillouiae NIPH 991.</title>
        <authorList>
            <consortium name="The Broad Institute Genome Sequencing Platform"/>
            <consortium name="The Broad Institute Genome Sequencing Center for Infectious Disease"/>
            <person name="Cerqueira G."/>
            <person name="Feldgarden M."/>
            <person name="Courvalin P."/>
            <person name="Perichon B."/>
            <person name="Grillot-Courvalin C."/>
            <person name="Clermont D."/>
            <person name="Rocha E."/>
            <person name="Yoon E.-J."/>
            <person name="Nemec A."/>
            <person name="Walker B."/>
            <person name="Young S.K."/>
            <person name="Zeng Q."/>
            <person name="Gargeya S."/>
            <person name="Fitzgerald M."/>
            <person name="Haas B."/>
            <person name="Abouelleil A."/>
            <person name="Alvarado L."/>
            <person name="Arachchi H.M."/>
            <person name="Berlin A.M."/>
            <person name="Chapman S.B."/>
            <person name="Dewar J."/>
            <person name="Goldberg J."/>
            <person name="Griggs A."/>
            <person name="Gujja S."/>
            <person name="Hansen M."/>
            <person name="Howarth C."/>
            <person name="Imamovic A."/>
            <person name="Larimer J."/>
            <person name="McCowan C."/>
            <person name="Murphy C."/>
            <person name="Neiman D."/>
            <person name="Pearson M."/>
            <person name="Priest M."/>
            <person name="Roberts A."/>
            <person name="Saif S."/>
            <person name="Shea T."/>
            <person name="Sisk P."/>
            <person name="Sykes S."/>
            <person name="Wortman J."/>
            <person name="Nusbaum C."/>
            <person name="Birren B."/>
        </authorList>
    </citation>
    <scope>NUCLEOTIDE SEQUENCE [LARGE SCALE GENOMIC DNA]</scope>
    <source>
        <strain evidence="1 2">NIPH 991</strain>
    </source>
</reference>
<evidence type="ECO:0000313" key="2">
    <source>
        <dbReference type="Proteomes" id="UP000013148"/>
    </source>
</evidence>
<organism evidence="1 2">
    <name type="scientific">Acinetobacter guillouiae NIPH 991</name>
    <dbReference type="NCBI Taxonomy" id="1217656"/>
    <lineage>
        <taxon>Bacteria</taxon>
        <taxon>Pseudomonadati</taxon>
        <taxon>Pseudomonadota</taxon>
        <taxon>Gammaproteobacteria</taxon>
        <taxon>Moraxellales</taxon>
        <taxon>Moraxellaceae</taxon>
        <taxon>Acinetobacter</taxon>
    </lineage>
</organism>
<keyword evidence="2" id="KW-1185">Reference proteome</keyword>
<proteinExistence type="predicted"/>
<dbReference type="AlphaFoldDB" id="N8YBQ0"/>
<evidence type="ECO:0000313" key="1">
    <source>
        <dbReference type="EMBL" id="ENV18754.1"/>
    </source>
</evidence>
<dbReference type="Pfam" id="PF13876">
    <property type="entry name" value="Phage_gp49_66"/>
    <property type="match status" value="1"/>
</dbReference>
<gene>
    <name evidence="1" type="ORF">F964_00554</name>
</gene>
<evidence type="ECO:0008006" key="3">
    <source>
        <dbReference type="Google" id="ProtNLM"/>
    </source>
</evidence>
<name>N8YBQ0_ACIGI</name>
<protein>
    <recommendedName>
        <fullName evidence="3">Phage protein</fullName>
    </recommendedName>
</protein>
<comment type="caution">
    <text evidence="1">The sequence shown here is derived from an EMBL/GenBank/DDBJ whole genome shotgun (WGS) entry which is preliminary data.</text>
</comment>
<accession>N8YBQ0</accession>
<dbReference type="PATRIC" id="fig|1217656.3.peg.539"/>
<dbReference type="eggNOG" id="ENOG5032TAZ">
    <property type="taxonomic scope" value="Bacteria"/>
</dbReference>
<dbReference type="HOGENOM" id="CLU_1559618_0_0_6"/>
<dbReference type="EMBL" id="APPJ01000004">
    <property type="protein sequence ID" value="ENV18754.1"/>
    <property type="molecule type" value="Genomic_DNA"/>
</dbReference>
<dbReference type="Proteomes" id="UP000013148">
    <property type="component" value="Unassembled WGS sequence"/>
</dbReference>
<dbReference type="InterPro" id="IPR025915">
    <property type="entry name" value="Phage_gp49_66"/>
</dbReference>
<sequence>MSNEKQIEQEIQDKGLNAPRLTPDLIDSVIVSETYTNLPDGRTVICQLTLKNGFTVDGKSACVSKDNFNQDIGNKIARQNAREKIWELEGYLLKEKLYQVDNQVEALLEARIPILDQIYDLCQAIEKCGASPEITDAVTKATALREPISKLISQAVEIGFKSGSLGVSYSK</sequence>